<evidence type="ECO:0000313" key="2">
    <source>
        <dbReference type="EMBL" id="KPC54309.1"/>
    </source>
</evidence>
<dbReference type="Proteomes" id="UP000037939">
    <property type="component" value="Unassembled WGS sequence"/>
</dbReference>
<dbReference type="RefSeq" id="WP_053936992.1">
    <property type="nucleotide sequence ID" value="NZ_LAQT01000003.1"/>
</dbReference>
<dbReference type="OrthoDB" id="8821343at2"/>
<evidence type="ECO:0000256" key="1">
    <source>
        <dbReference type="SAM" id="SignalP"/>
    </source>
</evidence>
<proteinExistence type="predicted"/>
<gene>
    <name evidence="2" type="ORF">WG78_06655</name>
</gene>
<protein>
    <submittedName>
        <fullName evidence="2">Bacterial SH3 domain protein</fullName>
    </submittedName>
</protein>
<dbReference type="Gene3D" id="2.30.30.40">
    <property type="entry name" value="SH3 Domains"/>
    <property type="match status" value="1"/>
</dbReference>
<sequence>MKTTSVRLGVGVLLLGCSLLAQAETGTVIRASDLKQKPFLDAASAGRVSPGNNVTIVSRQGAWMQVKAGNQAGWIKLLNVRTGSGTASSSGNSLGTLAKVLTTGSSGTTVTTGVKGLTSGEVTATHPDLAQLQKLDDYAISSTQAATTARAVPLKARQVPDIPSRAATTRSN</sequence>
<keyword evidence="1" id="KW-0732">Signal</keyword>
<reference evidence="2 3" key="1">
    <citation type="submission" date="2015-07" db="EMBL/GenBank/DDBJ databases">
        <title>Draft genome sequence of the Amantichitinum ursilacus IGB-41, a new chitin-degrading bacterium.</title>
        <authorList>
            <person name="Kirstahler P."/>
            <person name="Guenther M."/>
            <person name="Grumaz C."/>
            <person name="Rupp S."/>
            <person name="Zibek S."/>
            <person name="Sohn K."/>
        </authorList>
    </citation>
    <scope>NUCLEOTIDE SEQUENCE [LARGE SCALE GENOMIC DNA]</scope>
    <source>
        <strain evidence="2 3">IGB-41</strain>
    </source>
</reference>
<accession>A0A0N0XK38</accession>
<organism evidence="2 3">
    <name type="scientific">Amantichitinum ursilacus</name>
    <dbReference type="NCBI Taxonomy" id="857265"/>
    <lineage>
        <taxon>Bacteria</taxon>
        <taxon>Pseudomonadati</taxon>
        <taxon>Pseudomonadota</taxon>
        <taxon>Betaproteobacteria</taxon>
        <taxon>Neisseriales</taxon>
        <taxon>Chitinibacteraceae</taxon>
        <taxon>Amantichitinum</taxon>
    </lineage>
</organism>
<evidence type="ECO:0000313" key="3">
    <source>
        <dbReference type="Proteomes" id="UP000037939"/>
    </source>
</evidence>
<dbReference type="AlphaFoldDB" id="A0A0N0XK38"/>
<keyword evidence="3" id="KW-1185">Reference proteome</keyword>
<dbReference type="STRING" id="857265.WG78_06655"/>
<comment type="caution">
    <text evidence="2">The sequence shown here is derived from an EMBL/GenBank/DDBJ whole genome shotgun (WGS) entry which is preliminary data.</text>
</comment>
<dbReference type="EMBL" id="LAQT01000003">
    <property type="protein sequence ID" value="KPC54309.1"/>
    <property type="molecule type" value="Genomic_DNA"/>
</dbReference>
<name>A0A0N0XK38_9NEIS</name>
<feature type="chain" id="PRO_5005863090" evidence="1">
    <location>
        <begin position="24"/>
        <end position="172"/>
    </location>
</feature>
<feature type="signal peptide" evidence="1">
    <location>
        <begin position="1"/>
        <end position="23"/>
    </location>
</feature>